<name>A0ABX5FPW7_9BACL</name>
<keyword evidence="2" id="KW-1185">Reference proteome</keyword>
<evidence type="ECO:0008006" key="3">
    <source>
        <dbReference type="Google" id="ProtNLM"/>
    </source>
</evidence>
<sequence length="79" mass="9142">MEKRCISIAFCLCEFLVYASAYAPQGGIDCPLRKKWRERFKRRSFKEVVYKVKLKFPAIFSYARVGSRGAWTGNSLLPT</sequence>
<reference evidence="1 2" key="1">
    <citation type="submission" date="2018-03" db="EMBL/GenBank/DDBJ databases">
        <title>Brevisbacillus phylogenomics.</title>
        <authorList>
            <person name="Dunlap C."/>
        </authorList>
    </citation>
    <scope>NUCLEOTIDE SEQUENCE [LARGE SCALE GENOMIC DNA]</scope>
    <source>
        <strain evidence="1 2">NRRL B-41110</strain>
    </source>
</reference>
<dbReference type="EMBL" id="PXZO01000038">
    <property type="protein sequence ID" value="PSK07958.1"/>
    <property type="molecule type" value="Genomic_DNA"/>
</dbReference>
<comment type="caution">
    <text evidence="1">The sequence shown here is derived from an EMBL/GenBank/DDBJ whole genome shotgun (WGS) entry which is preliminary data.</text>
</comment>
<dbReference type="Proteomes" id="UP000241645">
    <property type="component" value="Unassembled WGS sequence"/>
</dbReference>
<accession>A0ABX5FPW7</accession>
<evidence type="ECO:0000313" key="2">
    <source>
        <dbReference type="Proteomes" id="UP000241645"/>
    </source>
</evidence>
<proteinExistence type="predicted"/>
<organism evidence="1 2">
    <name type="scientific">Brevibacillus porteri</name>
    <dbReference type="NCBI Taxonomy" id="2126350"/>
    <lineage>
        <taxon>Bacteria</taxon>
        <taxon>Bacillati</taxon>
        <taxon>Bacillota</taxon>
        <taxon>Bacilli</taxon>
        <taxon>Bacillales</taxon>
        <taxon>Paenibacillaceae</taxon>
        <taxon>Brevibacillus</taxon>
    </lineage>
</organism>
<protein>
    <recommendedName>
        <fullName evidence="3">Secreted protein</fullName>
    </recommendedName>
</protein>
<gene>
    <name evidence="1" type="ORF">C7R92_19310</name>
</gene>
<evidence type="ECO:0000313" key="1">
    <source>
        <dbReference type="EMBL" id="PSK07958.1"/>
    </source>
</evidence>